<reference evidence="3" key="1">
    <citation type="journal article" date="2019" name="Int. J. Syst. Evol. Microbiol.">
        <title>The Global Catalogue of Microorganisms (GCM) 10K type strain sequencing project: providing services to taxonomists for standard genome sequencing and annotation.</title>
        <authorList>
            <consortium name="The Broad Institute Genomics Platform"/>
            <consortium name="The Broad Institute Genome Sequencing Center for Infectious Disease"/>
            <person name="Wu L."/>
            <person name="Ma J."/>
        </authorList>
    </citation>
    <scope>NUCLEOTIDE SEQUENCE [LARGE SCALE GENOMIC DNA]</scope>
    <source>
        <strain evidence="3">JCM 17106</strain>
    </source>
</reference>
<dbReference type="RefSeq" id="WP_344930315.1">
    <property type="nucleotide sequence ID" value="NZ_BAABCW010000024.1"/>
</dbReference>
<sequence>MKYFVNCIILFFALTGQAQIDKPLTSSSVIIDNRGDLSTDSYKLSPGLTAPVNNFTMHSGKLKDSTPFNRTEKSFYMSNDNGLLKPTAESTPRYFEKDKKIKEAYKSDQYLGDFKSEAVFVELVYRDHESVDGDVVRIFVNDDIVRPNVLLDATFRGFKIDLIKGFNRIDIQALNQGASGPNTAAFKLFDDTGKLITSNEWNLTTGVKATLIVVKE</sequence>
<feature type="signal peptide" evidence="1">
    <location>
        <begin position="1"/>
        <end position="18"/>
    </location>
</feature>
<comment type="caution">
    <text evidence="2">The sequence shown here is derived from an EMBL/GenBank/DDBJ whole genome shotgun (WGS) entry which is preliminary data.</text>
</comment>
<evidence type="ECO:0000313" key="2">
    <source>
        <dbReference type="EMBL" id="GAA3520836.1"/>
    </source>
</evidence>
<evidence type="ECO:0008006" key="4">
    <source>
        <dbReference type="Google" id="ProtNLM"/>
    </source>
</evidence>
<evidence type="ECO:0000256" key="1">
    <source>
        <dbReference type="SAM" id="SignalP"/>
    </source>
</evidence>
<accession>A0ABP6UWJ3</accession>
<name>A0ABP6UWJ3_9FLAO</name>
<gene>
    <name evidence="2" type="ORF">GCM10022393_38920</name>
</gene>
<protein>
    <recommendedName>
        <fullName evidence="4">Secreted protein</fullName>
    </recommendedName>
</protein>
<dbReference type="Proteomes" id="UP001500459">
    <property type="component" value="Unassembled WGS sequence"/>
</dbReference>
<feature type="chain" id="PRO_5047240390" description="Secreted protein" evidence="1">
    <location>
        <begin position="19"/>
        <end position="216"/>
    </location>
</feature>
<keyword evidence="1" id="KW-0732">Signal</keyword>
<organism evidence="2 3">
    <name type="scientific">Aquimarina addita</name>
    <dbReference type="NCBI Taxonomy" id="870485"/>
    <lineage>
        <taxon>Bacteria</taxon>
        <taxon>Pseudomonadati</taxon>
        <taxon>Bacteroidota</taxon>
        <taxon>Flavobacteriia</taxon>
        <taxon>Flavobacteriales</taxon>
        <taxon>Flavobacteriaceae</taxon>
        <taxon>Aquimarina</taxon>
    </lineage>
</organism>
<evidence type="ECO:0000313" key="3">
    <source>
        <dbReference type="Proteomes" id="UP001500459"/>
    </source>
</evidence>
<dbReference type="EMBL" id="BAABCW010000024">
    <property type="protein sequence ID" value="GAA3520836.1"/>
    <property type="molecule type" value="Genomic_DNA"/>
</dbReference>
<proteinExistence type="predicted"/>
<keyword evidence="3" id="KW-1185">Reference proteome</keyword>